<accession>A0ABX7NL65</accession>
<reference evidence="2 3" key="1">
    <citation type="submission" date="2021-02" db="EMBL/GenBank/DDBJ databases">
        <title>De Novo genome assembly of isolated myxobacteria.</title>
        <authorList>
            <person name="Stevens D.C."/>
        </authorList>
    </citation>
    <scope>NUCLEOTIDE SEQUENCE [LARGE SCALE GENOMIC DNA]</scope>
    <source>
        <strain evidence="3">SCPEA02</strain>
    </source>
</reference>
<dbReference type="InterPro" id="IPR036866">
    <property type="entry name" value="RibonucZ/Hydroxyglut_hydro"/>
</dbReference>
<dbReference type="PANTHER" id="PTHR46388:SF2">
    <property type="entry name" value="NHL REPEAT-CONTAINING PROTEIN 2"/>
    <property type="match status" value="1"/>
</dbReference>
<evidence type="ECO:0000259" key="1">
    <source>
        <dbReference type="Pfam" id="PF25021"/>
    </source>
</evidence>
<evidence type="ECO:0000313" key="3">
    <source>
        <dbReference type="Proteomes" id="UP000662747"/>
    </source>
</evidence>
<dbReference type="PANTHER" id="PTHR46388">
    <property type="entry name" value="NHL REPEAT-CONTAINING PROTEIN 2"/>
    <property type="match status" value="1"/>
</dbReference>
<sequence>MPGRHIKTQGTLNTLLGAWFPNAPHDKKPGFVVVADIGQGNCNVVFDDTGKPLVYFDFGGGFGKSGHTYPDPALKFCYLATTRFILSHWDLDHYHTMNVLLGGGDDFNASPWLAPNQASYNVNTDNDTTIKWKTKIMRGPEADGLLRDLAAVTDVHLWPDERPGHVATLHSSGTHFRVIKVAGNNRNNHALALRISNPNVANEYILLTGDAEYQQGTFDHQADQMCVGLVASHHGSPVDHPADIPRPKPGVDVLIAYSFGWGNEYGHPHQARGVPAYEGRGWHDERRMDTGGAEVAAKYAGPRGNVGLTWPAGPFGPGIVAAPGGALQINQTAIALIATAVAEIDTYQAGEGHRGAIAVAAAYQAAREVGSLTVANAMKTPAVQMPAQTLLQVAQAQGVVAASLQLALTDAPGNGGAADHAMSAARQELAHAVVNAVMLASAQVDKLVRKWTAEVVDEWVEDFKANDDKGREPTLPDQAKYALQQAANFAGLADTFNEARDIIPDGFAQRIHDAAQAILNANLPGSLVDIKSDIARAVTRAALEMIGNRGARQRQPPVVAEEAVGEMTTLRDDLKAAIGAAAGLAPFIPIDPKANEPTQLIHNENAKIVARVAAVAAAEGVAQGTAAAASARAGAAAARVALAAAHGLPQVGCHRHPRTCTNANGPCTLSIHYGIGMFKPRMKVQNTVLGDPRGLAYDSQWNLYIADAGRHCVYKVDAAGTRTVFAGVENTAGNGASGQLATNTRLNGPRDVLFHPIRESLLIADSGNNRIREVKLSDGSATIVAGSGTAGHQDGDNATTRRLNTPSGLALDLEDKLLIADTVNNRIRLLDLDTATLTTVAGDGNTPTLNGPLGITVDDSTGDAYVADTLNHRIVRLEKDTYNHSVVAGLSTAAANTGDGGNATAARLNQPYAVRADGGGLLYIADTGNHRIRKIDLNPATPTLHPVAGKADGTTGNSPDGAALAAVELNAPRGLYVDAASRNLFVSDAVNTRVVRVIL</sequence>
<dbReference type="EMBL" id="CP071090">
    <property type="protein sequence ID" value="QSQ19119.1"/>
    <property type="molecule type" value="Genomic_DNA"/>
</dbReference>
<dbReference type="RefSeq" id="WP_206720707.1">
    <property type="nucleotide sequence ID" value="NZ_CP071090.1"/>
</dbReference>
<dbReference type="Gene3D" id="3.60.15.10">
    <property type="entry name" value="Ribonuclease Z/Hydroxyacylglutathione hydrolase-like"/>
    <property type="match status" value="1"/>
</dbReference>
<proteinExistence type="predicted"/>
<dbReference type="Proteomes" id="UP000662747">
    <property type="component" value="Chromosome"/>
</dbReference>
<dbReference type="SUPFAM" id="SSF56281">
    <property type="entry name" value="Metallo-hydrolase/oxidoreductase"/>
    <property type="match status" value="1"/>
</dbReference>
<dbReference type="Pfam" id="PF25021">
    <property type="entry name" value="TEN_NHL"/>
    <property type="match status" value="1"/>
</dbReference>
<evidence type="ECO:0000313" key="2">
    <source>
        <dbReference type="EMBL" id="QSQ19119.1"/>
    </source>
</evidence>
<dbReference type="SUPFAM" id="SSF101898">
    <property type="entry name" value="NHL repeat"/>
    <property type="match status" value="1"/>
</dbReference>
<dbReference type="Gene3D" id="2.120.10.30">
    <property type="entry name" value="TolB, C-terminal domain"/>
    <property type="match status" value="3"/>
</dbReference>
<dbReference type="InterPro" id="IPR056822">
    <property type="entry name" value="TEN_NHL"/>
</dbReference>
<keyword evidence="3" id="KW-1185">Reference proteome</keyword>
<gene>
    <name evidence="2" type="ORF">JY651_27635</name>
</gene>
<protein>
    <recommendedName>
        <fullName evidence="1">Teneurin NHL domain-containing protein</fullName>
    </recommendedName>
</protein>
<feature type="domain" description="Teneurin NHL" evidence="1">
    <location>
        <begin position="856"/>
        <end position="988"/>
    </location>
</feature>
<name>A0ABX7NL65_9BACT</name>
<organism evidence="2 3">
    <name type="scientific">Pyxidicoccus parkwayensis</name>
    <dbReference type="NCBI Taxonomy" id="2813578"/>
    <lineage>
        <taxon>Bacteria</taxon>
        <taxon>Pseudomonadati</taxon>
        <taxon>Myxococcota</taxon>
        <taxon>Myxococcia</taxon>
        <taxon>Myxococcales</taxon>
        <taxon>Cystobacterineae</taxon>
        <taxon>Myxococcaceae</taxon>
        <taxon>Pyxidicoccus</taxon>
    </lineage>
</organism>
<dbReference type="InterPro" id="IPR011042">
    <property type="entry name" value="6-blade_b-propeller_TolB-like"/>
</dbReference>